<keyword evidence="3 6" id="KW-0812">Transmembrane</keyword>
<feature type="transmembrane region" description="Helical" evidence="6">
    <location>
        <begin position="53"/>
        <end position="77"/>
    </location>
</feature>
<feature type="transmembrane region" description="Helical" evidence="6">
    <location>
        <begin position="330"/>
        <end position="347"/>
    </location>
</feature>
<keyword evidence="5 6" id="KW-0472">Membrane</keyword>
<comment type="function">
    <text evidence="6">Catalyzes the transfer of a lysyl group from L-lysyl-tRNA(Lys) to membrane-bound phosphatidylglycerol (PG), which produces lysylphosphatidylglycerol (LPG), a major component of the bacterial membrane with a positive net charge. LPG synthesis contributes to bacterial virulence as it is involved in the resistance mechanism against cationic antimicrobial peptides (CAMP) produces by the host's immune system (defensins, cathelicidins) and by the competing microorganisms.</text>
</comment>
<protein>
    <recommendedName>
        <fullName evidence="6">Phosphatidylglycerol lysyltransferase</fullName>
        <ecNumber evidence="6">2.3.2.3</ecNumber>
    </recommendedName>
    <alternativeName>
        <fullName evidence="6">Lysylphosphatidylglycerol synthase</fullName>
    </alternativeName>
</protein>
<gene>
    <name evidence="6" type="primary">mprF</name>
    <name evidence="7" type="ORF">CPZ25_001685</name>
</gene>
<reference evidence="7 8" key="1">
    <citation type="submission" date="2018-05" db="EMBL/GenBank/DDBJ databases">
        <title>Genome comparison of Eubacterium sp.</title>
        <authorList>
            <person name="Feng Y."/>
            <person name="Sanchez-Andrea I."/>
            <person name="Stams A.J.M."/>
            <person name="De Vos W.M."/>
        </authorList>
    </citation>
    <scope>NUCLEOTIDE SEQUENCE [LARGE SCALE GENOMIC DNA]</scope>
    <source>
        <strain evidence="7 8">YI</strain>
    </source>
</reference>
<evidence type="ECO:0000313" key="8">
    <source>
        <dbReference type="Proteomes" id="UP000218387"/>
    </source>
</evidence>
<keyword evidence="4 6" id="KW-1133">Transmembrane helix</keyword>
<feature type="transmembrane region" description="Helical" evidence="6">
    <location>
        <begin position="169"/>
        <end position="188"/>
    </location>
</feature>
<name>A0A4P9C664_EUBML</name>
<keyword evidence="2" id="KW-1003">Cell membrane</keyword>
<sequence length="392" mass="44180">MNDSNSGKAKSRFSEFWKKYSNYIFFVFLIGATVIVILTQVDLKEFADTLRRANIGFLLLGIVCVFLYWLLEGYMLLKLMQRDYPGEKLSFAMVVTIIGQYYNLITPGSSGGQPLQLYEMSRRGYSMGTGTAVLVQKYALYQVTVTLLAILATLFNLSEINSGLIAARWLIAFGLIINIAGVILVFILALSPRMARGIMNGVVRFLLFIRVFKDPDKYYAKVDHFIGEYSEAITALKEHKLETFKLFMVSIVQILIFYSINYWVYCSLGLSGSSAFLVISMQAILYVAVAFIPTPGAAGGAEAGFALLFGPIYGAVNMSVALILWRIITFYFIILFGGVFLSLRSVIMGKKEYKKITRTEAHNIEHVIKQEELEESFKEKEQPKEGDKFEEN</sequence>
<dbReference type="NCBIfam" id="TIGR00374">
    <property type="entry name" value="flippase-like domain"/>
    <property type="match status" value="1"/>
</dbReference>
<evidence type="ECO:0000256" key="3">
    <source>
        <dbReference type="ARBA" id="ARBA00022692"/>
    </source>
</evidence>
<dbReference type="GO" id="GO:0050071">
    <property type="term" value="F:phosphatidylglycerol lysyltransferase activity"/>
    <property type="evidence" value="ECO:0007669"/>
    <property type="project" value="UniProtKB-EC"/>
</dbReference>
<feature type="transmembrane region" description="Helical" evidence="6">
    <location>
        <begin position="246"/>
        <end position="264"/>
    </location>
</feature>
<feature type="transmembrane region" description="Helical" evidence="6">
    <location>
        <begin position="20"/>
        <end position="41"/>
    </location>
</feature>
<dbReference type="AlphaFoldDB" id="A0A4P9C664"/>
<keyword evidence="6" id="KW-0443">Lipid metabolism</keyword>
<dbReference type="RefSeq" id="WP_074616059.1">
    <property type="nucleotide sequence ID" value="NZ_CABJDW020000009.1"/>
</dbReference>
<organism evidence="7 8">
    <name type="scientific">Eubacterium maltosivorans</name>
    <dbReference type="NCBI Taxonomy" id="2041044"/>
    <lineage>
        <taxon>Bacteria</taxon>
        <taxon>Bacillati</taxon>
        <taxon>Bacillota</taxon>
        <taxon>Clostridia</taxon>
        <taxon>Eubacteriales</taxon>
        <taxon>Eubacteriaceae</taxon>
        <taxon>Eubacterium</taxon>
    </lineage>
</organism>
<keyword evidence="8" id="KW-1185">Reference proteome</keyword>
<dbReference type="Proteomes" id="UP000218387">
    <property type="component" value="Chromosome"/>
</dbReference>
<dbReference type="GO" id="GO:0046677">
    <property type="term" value="P:response to antibiotic"/>
    <property type="evidence" value="ECO:0007669"/>
    <property type="project" value="UniProtKB-KW"/>
</dbReference>
<evidence type="ECO:0000256" key="5">
    <source>
        <dbReference type="ARBA" id="ARBA00023136"/>
    </source>
</evidence>
<keyword evidence="6" id="KW-0046">Antibiotic resistance</keyword>
<dbReference type="GO" id="GO:0005886">
    <property type="term" value="C:plasma membrane"/>
    <property type="evidence" value="ECO:0007669"/>
    <property type="project" value="UniProtKB-SubCell"/>
</dbReference>
<feature type="transmembrane region" description="Helical" evidence="6">
    <location>
        <begin position="138"/>
        <end position="157"/>
    </location>
</feature>
<evidence type="ECO:0000313" key="7">
    <source>
        <dbReference type="EMBL" id="QCT70072.1"/>
    </source>
</evidence>
<dbReference type="PANTHER" id="PTHR37693:SF1">
    <property type="entry name" value="INTEGRAL MEMBRANE PROTEIN"/>
    <property type="match status" value="1"/>
</dbReference>
<accession>A0A4P9C664</accession>
<evidence type="ECO:0000256" key="1">
    <source>
        <dbReference type="ARBA" id="ARBA00004651"/>
    </source>
</evidence>
<dbReference type="Pfam" id="PF03706">
    <property type="entry name" value="LPG_synthase_TM"/>
    <property type="match status" value="1"/>
</dbReference>
<comment type="catalytic activity">
    <reaction evidence="6">
        <text>L-lysyl-tRNA(Lys) + a 1,2-diacyl-sn-glycero-3-phospho-(1'-sn-glycerol) = a 1,2-diacyl-sn-glycero-3-phospho-1'-(3'-O-L-lysyl)-sn-glycerol + tRNA(Lys)</text>
        <dbReference type="Rhea" id="RHEA:10668"/>
        <dbReference type="Rhea" id="RHEA-COMP:9696"/>
        <dbReference type="Rhea" id="RHEA-COMP:9697"/>
        <dbReference type="ChEBI" id="CHEBI:64716"/>
        <dbReference type="ChEBI" id="CHEBI:75792"/>
        <dbReference type="ChEBI" id="CHEBI:78442"/>
        <dbReference type="ChEBI" id="CHEBI:78529"/>
        <dbReference type="EC" id="2.3.2.3"/>
    </reaction>
</comment>
<evidence type="ECO:0000256" key="4">
    <source>
        <dbReference type="ARBA" id="ARBA00022989"/>
    </source>
</evidence>
<feature type="transmembrane region" description="Helical" evidence="6">
    <location>
        <begin position="89"/>
        <end position="105"/>
    </location>
</feature>
<dbReference type="PANTHER" id="PTHR37693">
    <property type="entry name" value="PHOSPHATIDYLGLYCEROL LYSYLTRANSFERASE"/>
    <property type="match status" value="1"/>
</dbReference>
<evidence type="ECO:0000256" key="6">
    <source>
        <dbReference type="RuleBase" id="RU363042"/>
    </source>
</evidence>
<keyword evidence="6" id="KW-0808">Transferase</keyword>
<dbReference type="InterPro" id="IPR022791">
    <property type="entry name" value="L-PG_synthase/AglD"/>
</dbReference>
<comment type="subcellular location">
    <subcellularLocation>
        <location evidence="1 6">Cell membrane</location>
        <topology evidence="1 6">Multi-pass membrane protein</topology>
    </subcellularLocation>
</comment>
<proteinExistence type="inferred from homology"/>
<dbReference type="EC" id="2.3.2.3" evidence="6"/>
<dbReference type="EMBL" id="CP029487">
    <property type="protein sequence ID" value="QCT70072.1"/>
    <property type="molecule type" value="Genomic_DNA"/>
</dbReference>
<evidence type="ECO:0000256" key="2">
    <source>
        <dbReference type="ARBA" id="ARBA00022475"/>
    </source>
</evidence>
<dbReference type="KEGG" id="emt:CPZ25_001685"/>
<dbReference type="GO" id="GO:0006629">
    <property type="term" value="P:lipid metabolic process"/>
    <property type="evidence" value="ECO:0007669"/>
    <property type="project" value="UniProtKB-KW"/>
</dbReference>
<comment type="similarity">
    <text evidence="6">Belongs to the LPG synthase family.</text>
</comment>